<comment type="caution">
    <text evidence="9">The sequence shown here is derived from an EMBL/GenBank/DDBJ whole genome shotgun (WGS) entry which is preliminary data.</text>
</comment>
<evidence type="ECO:0000259" key="8">
    <source>
        <dbReference type="SMART" id="SM00415"/>
    </source>
</evidence>
<dbReference type="GO" id="GO:0005634">
    <property type="term" value="C:nucleus"/>
    <property type="evidence" value="ECO:0007669"/>
    <property type="project" value="UniProtKB-SubCell"/>
</dbReference>
<evidence type="ECO:0000256" key="2">
    <source>
        <dbReference type="ARBA" id="ARBA00023016"/>
    </source>
</evidence>
<organism evidence="9 10">
    <name type="scientific">Artemisia annua</name>
    <name type="common">Sweet wormwood</name>
    <dbReference type="NCBI Taxonomy" id="35608"/>
    <lineage>
        <taxon>Eukaryota</taxon>
        <taxon>Viridiplantae</taxon>
        <taxon>Streptophyta</taxon>
        <taxon>Embryophyta</taxon>
        <taxon>Tracheophyta</taxon>
        <taxon>Spermatophyta</taxon>
        <taxon>Magnoliopsida</taxon>
        <taxon>eudicotyledons</taxon>
        <taxon>Gunneridae</taxon>
        <taxon>Pentapetalae</taxon>
        <taxon>asterids</taxon>
        <taxon>campanulids</taxon>
        <taxon>Asterales</taxon>
        <taxon>Asteraceae</taxon>
        <taxon>Asteroideae</taxon>
        <taxon>Anthemideae</taxon>
        <taxon>Artemisiinae</taxon>
        <taxon>Artemisia</taxon>
    </lineage>
</organism>
<dbReference type="GO" id="GO:0006357">
    <property type="term" value="P:regulation of transcription by RNA polymerase II"/>
    <property type="evidence" value="ECO:0007669"/>
    <property type="project" value="TreeGrafter"/>
</dbReference>
<dbReference type="AlphaFoldDB" id="A0A2U1N6Q2"/>
<name>A0A2U1N6Q2_ARTAN</name>
<keyword evidence="4" id="KW-0539">Nucleus</keyword>
<gene>
    <name evidence="9" type="ORF">CTI12_AA301200</name>
</gene>
<dbReference type="Pfam" id="PF00447">
    <property type="entry name" value="HSF_DNA-bind"/>
    <property type="match status" value="1"/>
</dbReference>
<accession>A0A2U1N6Q2</accession>
<keyword evidence="2 9" id="KW-0346">Stress response</keyword>
<keyword evidence="6" id="KW-0175">Coiled coil</keyword>
<evidence type="ECO:0000313" key="10">
    <source>
        <dbReference type="Proteomes" id="UP000245207"/>
    </source>
</evidence>
<evidence type="ECO:0000256" key="5">
    <source>
        <dbReference type="RuleBase" id="RU004020"/>
    </source>
</evidence>
<dbReference type="SUPFAM" id="SSF46785">
    <property type="entry name" value="Winged helix' DNA-binding domain"/>
    <property type="match status" value="1"/>
</dbReference>
<keyword evidence="10" id="KW-1185">Reference proteome</keyword>
<evidence type="ECO:0000256" key="1">
    <source>
        <dbReference type="ARBA" id="ARBA00004123"/>
    </source>
</evidence>
<sequence>MAYRTAPRLGCQSGEPRGRHRPVKSGLKTANVWILRPLVLWSLVLRTLFVRCSCESFGACVNRPSILPSQTPGAFLSLPLFSSSLELPSPLSNSLLSSGKSLKSSVENRTSLRYLYTRNKRISLASGVIPGPNSGMRGMAYRTAPRLGCQLGEPRGRHRPVKSGSKTALVWILRSLLLRTLFVRCFCVSSGACIDVDETMVVSDLSEGCSSGNEGGDDDELLAEPMRGVRNGALPPFVNKLYNMVCNKGTDSIISWVPNLNVSEGAKSFAIWNFDEFINNVLPLMSKSKNFDSFITQLNNYGFKKMSWDCREYAHEWFQEGKPHWLKNVQRRRKQTISESEKLHREIKRLESASKEQDNELNTFKSYVDNTISNHKRILQPWQGLLNRPSITTIKCQEQEINGTRTINPNWV</sequence>
<comment type="similarity">
    <text evidence="5">Belongs to the HSF family.</text>
</comment>
<dbReference type="InterPro" id="IPR036390">
    <property type="entry name" value="WH_DNA-bd_sf"/>
</dbReference>
<dbReference type="Proteomes" id="UP000245207">
    <property type="component" value="Unassembled WGS sequence"/>
</dbReference>
<dbReference type="GO" id="GO:0003700">
    <property type="term" value="F:DNA-binding transcription factor activity"/>
    <property type="evidence" value="ECO:0007669"/>
    <property type="project" value="InterPro"/>
</dbReference>
<dbReference type="Gene3D" id="1.10.10.10">
    <property type="entry name" value="Winged helix-like DNA-binding domain superfamily/Winged helix DNA-binding domain"/>
    <property type="match status" value="1"/>
</dbReference>
<comment type="subcellular location">
    <subcellularLocation>
        <location evidence="1">Nucleus</location>
    </subcellularLocation>
</comment>
<dbReference type="EMBL" id="PKPP01003489">
    <property type="protein sequence ID" value="PWA69205.1"/>
    <property type="molecule type" value="Genomic_DNA"/>
</dbReference>
<dbReference type="PANTHER" id="PTHR10015">
    <property type="entry name" value="HEAT SHOCK TRANSCRIPTION FACTOR"/>
    <property type="match status" value="1"/>
</dbReference>
<keyword evidence="3 9" id="KW-0238">DNA-binding</keyword>
<dbReference type="SMART" id="SM00415">
    <property type="entry name" value="HSF"/>
    <property type="match status" value="1"/>
</dbReference>
<dbReference type="OrthoDB" id="60033at2759"/>
<evidence type="ECO:0000256" key="3">
    <source>
        <dbReference type="ARBA" id="ARBA00023125"/>
    </source>
</evidence>
<dbReference type="GO" id="GO:0034605">
    <property type="term" value="P:cellular response to heat"/>
    <property type="evidence" value="ECO:0007669"/>
    <property type="project" value="TreeGrafter"/>
</dbReference>
<evidence type="ECO:0000313" key="9">
    <source>
        <dbReference type="EMBL" id="PWA69205.1"/>
    </source>
</evidence>
<evidence type="ECO:0000256" key="7">
    <source>
        <dbReference type="SAM" id="MobiDB-lite"/>
    </source>
</evidence>
<protein>
    <submittedName>
        <fullName evidence="9">Winged helix-turn-helix DNA-binding domain, Heat shock transcription factor family</fullName>
    </submittedName>
</protein>
<dbReference type="InterPro" id="IPR000232">
    <property type="entry name" value="HSF_DNA-bd"/>
</dbReference>
<dbReference type="PANTHER" id="PTHR10015:SF456">
    <property type="entry name" value="E2F_DP FAMILY WINGED-HELIX DNA-BINDING DOMAIN-CONTAINING PROTEIN-RELATED"/>
    <property type="match status" value="1"/>
</dbReference>
<proteinExistence type="inferred from homology"/>
<dbReference type="STRING" id="35608.A0A2U1N6Q2"/>
<feature type="region of interest" description="Disordered" evidence="7">
    <location>
        <begin position="1"/>
        <end position="23"/>
    </location>
</feature>
<reference evidence="9 10" key="1">
    <citation type="journal article" date="2018" name="Mol. Plant">
        <title>The genome of Artemisia annua provides insight into the evolution of Asteraceae family and artemisinin biosynthesis.</title>
        <authorList>
            <person name="Shen Q."/>
            <person name="Zhang L."/>
            <person name="Liao Z."/>
            <person name="Wang S."/>
            <person name="Yan T."/>
            <person name="Shi P."/>
            <person name="Liu M."/>
            <person name="Fu X."/>
            <person name="Pan Q."/>
            <person name="Wang Y."/>
            <person name="Lv Z."/>
            <person name="Lu X."/>
            <person name="Zhang F."/>
            <person name="Jiang W."/>
            <person name="Ma Y."/>
            <person name="Chen M."/>
            <person name="Hao X."/>
            <person name="Li L."/>
            <person name="Tang Y."/>
            <person name="Lv G."/>
            <person name="Zhou Y."/>
            <person name="Sun X."/>
            <person name="Brodelius P.E."/>
            <person name="Rose J.K.C."/>
            <person name="Tang K."/>
        </authorList>
    </citation>
    <scope>NUCLEOTIDE SEQUENCE [LARGE SCALE GENOMIC DNA]</scope>
    <source>
        <strain evidence="10">cv. Huhao1</strain>
        <tissue evidence="9">Leaf</tissue>
    </source>
</reference>
<dbReference type="GO" id="GO:0000978">
    <property type="term" value="F:RNA polymerase II cis-regulatory region sequence-specific DNA binding"/>
    <property type="evidence" value="ECO:0007669"/>
    <property type="project" value="TreeGrafter"/>
</dbReference>
<evidence type="ECO:0000256" key="6">
    <source>
        <dbReference type="SAM" id="Coils"/>
    </source>
</evidence>
<evidence type="ECO:0000256" key="4">
    <source>
        <dbReference type="ARBA" id="ARBA00023242"/>
    </source>
</evidence>
<feature type="coiled-coil region" evidence="6">
    <location>
        <begin position="326"/>
        <end position="360"/>
    </location>
</feature>
<feature type="domain" description="HSF-type DNA-binding" evidence="8">
    <location>
        <begin position="233"/>
        <end position="332"/>
    </location>
</feature>
<dbReference type="InterPro" id="IPR036388">
    <property type="entry name" value="WH-like_DNA-bd_sf"/>
</dbReference>